<dbReference type="Pfam" id="PF02212">
    <property type="entry name" value="GED"/>
    <property type="match status" value="1"/>
</dbReference>
<dbReference type="EC" id="3.6.5.5" evidence="1"/>
<dbReference type="Gene3D" id="1.20.120.1240">
    <property type="entry name" value="Dynamin, middle domain"/>
    <property type="match status" value="1"/>
</dbReference>
<evidence type="ECO:0000313" key="13">
    <source>
        <dbReference type="Proteomes" id="UP000596660"/>
    </source>
</evidence>
<keyword evidence="4" id="KW-0378">Hydrolase</keyword>
<dbReference type="GO" id="GO:0005737">
    <property type="term" value="C:cytoplasm"/>
    <property type="evidence" value="ECO:0007669"/>
    <property type="project" value="UniProtKB-ARBA"/>
</dbReference>
<dbReference type="GO" id="GO:0005525">
    <property type="term" value="F:GTP binding"/>
    <property type="evidence" value="ECO:0007669"/>
    <property type="project" value="UniProtKB-KW"/>
</dbReference>
<evidence type="ECO:0000256" key="2">
    <source>
        <dbReference type="ARBA" id="ARBA00022701"/>
    </source>
</evidence>
<evidence type="ECO:0000256" key="8">
    <source>
        <dbReference type="SAM" id="MobiDB-lite"/>
    </source>
</evidence>
<accession>A0A803N853</accession>
<dbReference type="Gene3D" id="2.30.29.30">
    <property type="entry name" value="Pleckstrin-homology domain (PH domain)/Phosphotyrosine-binding domain (PTB)"/>
    <property type="match status" value="1"/>
</dbReference>
<dbReference type="SUPFAM" id="SSF50729">
    <property type="entry name" value="PH domain-like"/>
    <property type="match status" value="1"/>
</dbReference>
<dbReference type="EnsemblPlants" id="AUR62041957-RA">
    <property type="protein sequence ID" value="AUR62041957-RA:cds"/>
    <property type="gene ID" value="AUR62041957"/>
</dbReference>
<keyword evidence="6" id="KW-0505">Motor protein</keyword>
<dbReference type="Pfam" id="PF01031">
    <property type="entry name" value="Dynamin_M"/>
    <property type="match status" value="1"/>
</dbReference>
<evidence type="ECO:0000256" key="1">
    <source>
        <dbReference type="ARBA" id="ARBA00011980"/>
    </source>
</evidence>
<dbReference type="Gramene" id="AUR62041957-RA">
    <property type="protein sequence ID" value="AUR62041957-RA:cds"/>
    <property type="gene ID" value="AUR62041957"/>
</dbReference>
<protein>
    <recommendedName>
        <fullName evidence="1">dynamin GTPase</fullName>
        <ecNumber evidence="1">3.6.5.5</ecNumber>
    </recommendedName>
</protein>
<feature type="compositionally biased region" description="Basic and acidic residues" evidence="8">
    <location>
        <begin position="511"/>
        <end position="532"/>
    </location>
</feature>
<dbReference type="InterPro" id="IPR011993">
    <property type="entry name" value="PH-like_dom_sf"/>
</dbReference>
<dbReference type="InterPro" id="IPR020850">
    <property type="entry name" value="GED_dom"/>
</dbReference>
<name>A0A803N853_CHEQI</name>
<dbReference type="PANTHER" id="PTHR11566:SF57">
    <property type="entry name" value="DYNAMIN-2B"/>
    <property type="match status" value="1"/>
</dbReference>
<evidence type="ECO:0000256" key="5">
    <source>
        <dbReference type="ARBA" id="ARBA00023134"/>
    </source>
</evidence>
<evidence type="ECO:0000313" key="12">
    <source>
        <dbReference type="EnsemblPlants" id="AUR62041957-RA:cds"/>
    </source>
</evidence>
<feature type="domain" description="PH" evidence="9">
    <location>
        <begin position="539"/>
        <end position="633"/>
    </location>
</feature>
<feature type="domain" description="GED" evidence="10">
    <location>
        <begin position="670"/>
        <end position="791"/>
    </location>
</feature>
<proteinExistence type="inferred from homology"/>
<keyword evidence="13" id="KW-1185">Reference proteome</keyword>
<dbReference type="GO" id="GO:0016020">
    <property type="term" value="C:membrane"/>
    <property type="evidence" value="ECO:0007669"/>
    <property type="project" value="TreeGrafter"/>
</dbReference>
<dbReference type="PRINTS" id="PR00195">
    <property type="entry name" value="DYNAMIN"/>
</dbReference>
<evidence type="ECO:0000256" key="4">
    <source>
        <dbReference type="ARBA" id="ARBA00022801"/>
    </source>
</evidence>
<reference evidence="12" key="1">
    <citation type="journal article" date="2017" name="Nature">
        <title>The genome of Chenopodium quinoa.</title>
        <authorList>
            <person name="Jarvis D.E."/>
            <person name="Ho Y.S."/>
            <person name="Lightfoot D.J."/>
            <person name="Schmoeckel S.M."/>
            <person name="Li B."/>
            <person name="Borm T.J.A."/>
            <person name="Ohyanagi H."/>
            <person name="Mineta K."/>
            <person name="Michell C.T."/>
            <person name="Saber N."/>
            <person name="Kharbatia N.M."/>
            <person name="Rupper R.R."/>
            <person name="Sharp A.R."/>
            <person name="Dally N."/>
            <person name="Boughton B.A."/>
            <person name="Woo Y.H."/>
            <person name="Gao G."/>
            <person name="Schijlen E.G.W.M."/>
            <person name="Guo X."/>
            <person name="Momin A.A."/>
            <person name="Negrao S."/>
            <person name="Al-Babili S."/>
            <person name="Gehring C."/>
            <person name="Roessner U."/>
            <person name="Jung C."/>
            <person name="Murphy K."/>
            <person name="Arold S.T."/>
            <person name="Gojobori T."/>
            <person name="van der Linden C.G."/>
            <person name="van Loo E.N."/>
            <person name="Jellen E.N."/>
            <person name="Maughan P.J."/>
            <person name="Tester M."/>
        </authorList>
    </citation>
    <scope>NUCLEOTIDE SEQUENCE [LARGE SCALE GENOMIC DNA]</scope>
    <source>
        <strain evidence="12">cv. PI 614886</strain>
    </source>
</reference>
<dbReference type="Gene3D" id="3.40.50.300">
    <property type="entry name" value="P-loop containing nucleotide triphosphate hydrolases"/>
    <property type="match status" value="1"/>
</dbReference>
<feature type="region of interest" description="Disordered" evidence="8">
    <location>
        <begin position="511"/>
        <end position="543"/>
    </location>
</feature>
<dbReference type="SUPFAM" id="SSF52540">
    <property type="entry name" value="P-loop containing nucleoside triphosphate hydrolases"/>
    <property type="match status" value="1"/>
</dbReference>
<dbReference type="FunFam" id="1.20.120.1240:FF:000015">
    <property type="entry name" value="Dynamin-2A"/>
    <property type="match status" value="1"/>
</dbReference>
<dbReference type="GO" id="GO:0005874">
    <property type="term" value="C:microtubule"/>
    <property type="evidence" value="ECO:0007669"/>
    <property type="project" value="UniProtKB-KW"/>
</dbReference>
<dbReference type="InterPro" id="IPR022812">
    <property type="entry name" value="Dynamin"/>
</dbReference>
<dbReference type="InterPro" id="IPR045063">
    <property type="entry name" value="Dynamin_N"/>
</dbReference>
<dbReference type="PROSITE" id="PS51388">
    <property type="entry name" value="GED"/>
    <property type="match status" value="1"/>
</dbReference>
<comment type="similarity">
    <text evidence="7">Belongs to the TRAFAC class dynamin-like GTPase superfamily. Dynamin/Fzo/YdjA family.</text>
</comment>
<feature type="compositionally biased region" description="Basic and acidic residues" evidence="8">
    <location>
        <begin position="572"/>
        <end position="584"/>
    </location>
</feature>
<dbReference type="OMA" id="KNEARIM"/>
<dbReference type="AlphaFoldDB" id="A0A803N853"/>
<dbReference type="InterPro" id="IPR027417">
    <property type="entry name" value="P-loop_NTPase"/>
</dbReference>
<dbReference type="InterPro" id="IPR030381">
    <property type="entry name" value="G_DYNAMIN_dom"/>
</dbReference>
<sequence>MEAIEELSQLSDAMRQAASVLADEDVDDTSASASSSRRNSTFLNVVALGNVGAGKSAVLNSLIGHPVLPTGENGATRAPISIELNRDGSLSSKSIVLQIDNKTQQVSASALRHSLQDRLSKGSSGKTRDEIYLKLRTSTAPPLKLIDLPGLDQRIVDDSMVSDYVAHSDAILLVVIPASQAPEVSSARGLRLAKEHDAEGEFENRTRTIGVISKIDQAASEPKALAAVQALLSGQGPRSTADMPWVALIGQSVSIATASGTAGSENSLETAWRAETESLKSILTGAPQGKLGRIALVESLAAQIRNRMKVRLPSILSGLQGKSQIVQDELVKLGESMVSSPEGTRALALELCREFEEKFLRHVTGGEGNGWKIVASFEGNFPNRIKQLPLERHFDINNVKRIVLEADGYQPYLISPEKGLRSLIKSVLEMAKEPSRLCVDEVHHVLVDIVSQSANATPGLGRYPPFKREVIAIASSALDVFKGKAKQMVVDLVDMERAFVPPQHFIRLVQRRMERQRREEEVKSRSSKKGSDAEQSMLNRLGYTKKQEERHFRGVITLEECQIEEISDEEDAPPKSSKDKKSNGPDKGPSLTFKLTSKVPYKTVLKAHSAVLLKAESVADKVEWLNKLKNIAVLKSGQGIGEPGLQMRQSHSDGSLDTMARRPADPEEELRWMSQEVRGYVEAVLNSLAANVPKVRIHPSFSLNLHPDMFSSPLIDFLAIEQAVVLCQVEKAKEDMLNQLYSSISGQSSTKIEELLQEDQNVKRKRERYTKQSTILSKLVRQLSIHDNRSDGWSDGGSGAESSPRTGGSGAGEDWRSAFDAAANGPSDFSRTHSRRYSDPAQNGDLNGGSGSSSNSRRTPTRLPPAPPSSGRY</sequence>
<reference evidence="12" key="2">
    <citation type="submission" date="2021-03" db="UniProtKB">
        <authorList>
            <consortium name="EnsemblPlants"/>
        </authorList>
    </citation>
    <scope>IDENTIFICATION</scope>
</reference>
<dbReference type="InterPro" id="IPR000375">
    <property type="entry name" value="Dynamin_stalk"/>
</dbReference>
<dbReference type="InterPro" id="IPR019762">
    <property type="entry name" value="Dynamin_GTPase_CS"/>
</dbReference>
<organism evidence="12 13">
    <name type="scientific">Chenopodium quinoa</name>
    <name type="common">Quinoa</name>
    <dbReference type="NCBI Taxonomy" id="63459"/>
    <lineage>
        <taxon>Eukaryota</taxon>
        <taxon>Viridiplantae</taxon>
        <taxon>Streptophyta</taxon>
        <taxon>Embryophyta</taxon>
        <taxon>Tracheophyta</taxon>
        <taxon>Spermatophyta</taxon>
        <taxon>Magnoliopsida</taxon>
        <taxon>eudicotyledons</taxon>
        <taxon>Gunneridae</taxon>
        <taxon>Pentapetalae</taxon>
        <taxon>Caryophyllales</taxon>
        <taxon>Chenopodiaceae</taxon>
        <taxon>Chenopodioideae</taxon>
        <taxon>Atripliceae</taxon>
        <taxon>Chenopodium</taxon>
    </lineage>
</organism>
<dbReference type="SMART" id="SM00053">
    <property type="entry name" value="DYNc"/>
    <property type="match status" value="1"/>
</dbReference>
<dbReference type="FunFam" id="3.40.50.300:FF:000722">
    <property type="entry name" value="Dynamin-2B isoform A"/>
    <property type="match status" value="1"/>
</dbReference>
<evidence type="ECO:0000259" key="9">
    <source>
        <dbReference type="PROSITE" id="PS50003"/>
    </source>
</evidence>
<dbReference type="PROSITE" id="PS00410">
    <property type="entry name" value="G_DYNAMIN_1"/>
    <property type="match status" value="1"/>
</dbReference>
<dbReference type="PROSITE" id="PS50003">
    <property type="entry name" value="PH_DOMAIN"/>
    <property type="match status" value="1"/>
</dbReference>
<dbReference type="InterPro" id="IPR001401">
    <property type="entry name" value="Dynamin_GTPase"/>
</dbReference>
<evidence type="ECO:0000259" key="11">
    <source>
        <dbReference type="PROSITE" id="PS51718"/>
    </source>
</evidence>
<dbReference type="PANTHER" id="PTHR11566">
    <property type="entry name" value="DYNAMIN"/>
    <property type="match status" value="1"/>
</dbReference>
<evidence type="ECO:0000256" key="7">
    <source>
        <dbReference type="RuleBase" id="RU003932"/>
    </source>
</evidence>
<feature type="compositionally biased region" description="Pro residues" evidence="8">
    <location>
        <begin position="862"/>
        <end position="873"/>
    </location>
</feature>
<keyword evidence="2" id="KW-0493">Microtubule</keyword>
<dbReference type="InterPro" id="IPR003130">
    <property type="entry name" value="GED"/>
</dbReference>
<dbReference type="InterPro" id="IPR001849">
    <property type="entry name" value="PH_domain"/>
</dbReference>
<dbReference type="GO" id="GO:0003924">
    <property type="term" value="F:GTPase activity"/>
    <property type="evidence" value="ECO:0007669"/>
    <property type="project" value="InterPro"/>
</dbReference>
<dbReference type="Pfam" id="PF00350">
    <property type="entry name" value="Dynamin_N"/>
    <property type="match status" value="1"/>
</dbReference>
<dbReference type="Proteomes" id="UP000596660">
    <property type="component" value="Unplaced"/>
</dbReference>
<feature type="region of interest" description="Disordered" evidence="8">
    <location>
        <begin position="563"/>
        <end position="593"/>
    </location>
</feature>
<dbReference type="FunFam" id="2.30.29.30:FF:000212">
    <property type="entry name" value="Dynamin-2A"/>
    <property type="match status" value="1"/>
</dbReference>
<dbReference type="PROSITE" id="PS51718">
    <property type="entry name" value="G_DYNAMIN_2"/>
    <property type="match status" value="1"/>
</dbReference>
<keyword evidence="5 7" id="KW-0342">GTP-binding</keyword>
<evidence type="ECO:0000259" key="10">
    <source>
        <dbReference type="PROSITE" id="PS51388"/>
    </source>
</evidence>
<dbReference type="GO" id="GO:0008017">
    <property type="term" value="F:microtubule binding"/>
    <property type="evidence" value="ECO:0007669"/>
    <property type="project" value="TreeGrafter"/>
</dbReference>
<feature type="domain" description="Dynamin-type G" evidence="11">
    <location>
        <begin position="39"/>
        <end position="313"/>
    </location>
</feature>
<keyword evidence="3 7" id="KW-0547">Nucleotide-binding</keyword>
<evidence type="ECO:0000256" key="6">
    <source>
        <dbReference type="ARBA" id="ARBA00023175"/>
    </source>
</evidence>
<evidence type="ECO:0000256" key="3">
    <source>
        <dbReference type="ARBA" id="ARBA00022741"/>
    </source>
</evidence>
<feature type="region of interest" description="Disordered" evidence="8">
    <location>
        <begin position="787"/>
        <end position="873"/>
    </location>
</feature>